<feature type="compositionally biased region" description="Gly residues" evidence="1">
    <location>
        <begin position="122"/>
        <end position="142"/>
    </location>
</feature>
<name>D7FX00_ECTSI</name>
<dbReference type="Gene3D" id="2.30.42.10">
    <property type="match status" value="1"/>
</dbReference>
<dbReference type="InterPro" id="IPR036034">
    <property type="entry name" value="PDZ_sf"/>
</dbReference>
<dbReference type="EMBL" id="FN649729">
    <property type="protein sequence ID" value="CBJ26333.1"/>
    <property type="molecule type" value="Genomic_DNA"/>
</dbReference>
<reference evidence="3 4" key="1">
    <citation type="journal article" date="2010" name="Nature">
        <title>The Ectocarpus genome and the independent evolution of multicellularity in brown algae.</title>
        <authorList>
            <person name="Cock J.M."/>
            <person name="Sterck L."/>
            <person name="Rouze P."/>
            <person name="Scornet D."/>
            <person name="Allen A.E."/>
            <person name="Amoutzias G."/>
            <person name="Anthouard V."/>
            <person name="Artiguenave F."/>
            <person name="Aury J.M."/>
            <person name="Badger J.H."/>
            <person name="Beszteri B."/>
            <person name="Billiau K."/>
            <person name="Bonnet E."/>
            <person name="Bothwell J.H."/>
            <person name="Bowler C."/>
            <person name="Boyen C."/>
            <person name="Brownlee C."/>
            <person name="Carrano C.J."/>
            <person name="Charrier B."/>
            <person name="Cho G.Y."/>
            <person name="Coelho S.M."/>
            <person name="Collen J."/>
            <person name="Corre E."/>
            <person name="Da Silva C."/>
            <person name="Delage L."/>
            <person name="Delaroque N."/>
            <person name="Dittami S.M."/>
            <person name="Doulbeau S."/>
            <person name="Elias M."/>
            <person name="Farnham G."/>
            <person name="Gachon C.M."/>
            <person name="Gschloessl B."/>
            <person name="Heesch S."/>
            <person name="Jabbari K."/>
            <person name="Jubin C."/>
            <person name="Kawai H."/>
            <person name="Kimura K."/>
            <person name="Kloareg B."/>
            <person name="Kupper F.C."/>
            <person name="Lang D."/>
            <person name="Le Bail A."/>
            <person name="Leblanc C."/>
            <person name="Lerouge P."/>
            <person name="Lohr M."/>
            <person name="Lopez P.J."/>
            <person name="Martens C."/>
            <person name="Maumus F."/>
            <person name="Michel G."/>
            <person name="Miranda-Saavedra D."/>
            <person name="Morales J."/>
            <person name="Moreau H."/>
            <person name="Motomura T."/>
            <person name="Nagasato C."/>
            <person name="Napoli C.A."/>
            <person name="Nelson D.R."/>
            <person name="Nyvall-Collen P."/>
            <person name="Peters A.F."/>
            <person name="Pommier C."/>
            <person name="Potin P."/>
            <person name="Poulain J."/>
            <person name="Quesneville H."/>
            <person name="Read B."/>
            <person name="Rensing S.A."/>
            <person name="Ritter A."/>
            <person name="Rousvoal S."/>
            <person name="Samanta M."/>
            <person name="Samson G."/>
            <person name="Schroeder D.C."/>
            <person name="Segurens B."/>
            <person name="Strittmatter M."/>
            <person name="Tonon T."/>
            <person name="Tregear J.W."/>
            <person name="Valentin K."/>
            <person name="von Dassow P."/>
            <person name="Yamagishi T."/>
            <person name="Van de Peer Y."/>
            <person name="Wincker P."/>
        </authorList>
    </citation>
    <scope>NUCLEOTIDE SEQUENCE [LARGE SCALE GENOMIC DNA]</scope>
    <source>
        <strain evidence="4">Ec32 / CCAP1310/4</strain>
    </source>
</reference>
<dbReference type="AlphaFoldDB" id="D7FX00"/>
<gene>
    <name evidence="3" type="ORF">Esi_0032_0004</name>
</gene>
<feature type="compositionally biased region" description="Acidic residues" evidence="1">
    <location>
        <begin position="185"/>
        <end position="210"/>
    </location>
</feature>
<dbReference type="EMBL" id="FN648509">
    <property type="protein sequence ID" value="CBJ26333.1"/>
    <property type="molecule type" value="Genomic_DNA"/>
</dbReference>
<dbReference type="Proteomes" id="UP000002630">
    <property type="component" value="Linkage Group LG04"/>
</dbReference>
<keyword evidence="4" id="KW-1185">Reference proteome</keyword>
<accession>D7FX00</accession>
<evidence type="ECO:0000256" key="1">
    <source>
        <dbReference type="SAM" id="MobiDB-lite"/>
    </source>
</evidence>
<dbReference type="InParanoid" id="D7FX00"/>
<dbReference type="eggNOG" id="ENOG502QR1W">
    <property type="taxonomic scope" value="Eukaryota"/>
</dbReference>
<proteinExistence type="predicted"/>
<dbReference type="OrthoDB" id="204604at2759"/>
<dbReference type="InterPro" id="IPR001478">
    <property type="entry name" value="PDZ"/>
</dbReference>
<evidence type="ECO:0000259" key="2">
    <source>
        <dbReference type="PROSITE" id="PS50106"/>
    </source>
</evidence>
<feature type="compositionally biased region" description="Low complexity" evidence="1">
    <location>
        <begin position="83"/>
        <end position="93"/>
    </location>
</feature>
<evidence type="ECO:0000313" key="4">
    <source>
        <dbReference type="Proteomes" id="UP000002630"/>
    </source>
</evidence>
<feature type="region of interest" description="Disordered" evidence="1">
    <location>
        <begin position="50"/>
        <end position="218"/>
    </location>
</feature>
<feature type="compositionally biased region" description="Gly residues" evidence="1">
    <location>
        <begin position="94"/>
        <end position="105"/>
    </location>
</feature>
<organism evidence="3 4">
    <name type="scientific">Ectocarpus siliculosus</name>
    <name type="common">Brown alga</name>
    <name type="synonym">Conferva siliculosa</name>
    <dbReference type="NCBI Taxonomy" id="2880"/>
    <lineage>
        <taxon>Eukaryota</taxon>
        <taxon>Sar</taxon>
        <taxon>Stramenopiles</taxon>
        <taxon>Ochrophyta</taxon>
        <taxon>PX clade</taxon>
        <taxon>Phaeophyceae</taxon>
        <taxon>Ectocarpales</taxon>
        <taxon>Ectocarpaceae</taxon>
        <taxon>Ectocarpus</taxon>
    </lineage>
</organism>
<feature type="domain" description="PDZ" evidence="2">
    <location>
        <begin position="245"/>
        <end position="336"/>
    </location>
</feature>
<dbReference type="PROSITE" id="PS50106">
    <property type="entry name" value="PDZ"/>
    <property type="match status" value="1"/>
</dbReference>
<protein>
    <recommendedName>
        <fullName evidence="2">PDZ domain-containing protein</fullName>
    </recommendedName>
</protein>
<dbReference type="SUPFAM" id="SSF50156">
    <property type="entry name" value="PDZ domain-like"/>
    <property type="match status" value="1"/>
</dbReference>
<sequence length="468" mass="50961">MDHEVTVGFLSRVAGTATFPFSVYACLFAEVLWSVGETCVPAWFAFASPPTHTVPRGTAAERGRGSRPLSEADPFGSNSGRHGAPPSQSAQQQGQGGRASRGSTGGLSRRNSFGATSRRGTGKGALAGGGGGAGAGGVGGGDFEGDSGMMRTASGGSLRGVGGYASRNQRQQQQRRGRDPYDNTYDAEEDDDEREGDNDEDDDDDDDAGYDSDTMSVMDQDAIRASMRKRGARGTAGAGGRRGDTVDYIVEFERARKLGMLLERHDEWPDGREKRSERAIVKMVVDSGPAKIRGVTVGSKVKRVNGDTVEGLTYQQTLECIKNAARPLRVEFERGQLEQEDNVGQILFKKTVGVPRSYSAWQRRYFVLGGAVAKVHVLQVYVSKQSYDRMVLAVFENRRINERVKAYKLSNLFKCGPIKVKSFKGHPTPLYFFTVKLPKSRLKQLNFASQNLGDLQHLRTSISKFTST</sequence>
<evidence type="ECO:0000313" key="3">
    <source>
        <dbReference type="EMBL" id="CBJ26333.1"/>
    </source>
</evidence>